<dbReference type="FunCoup" id="A0A2G5C1Y7">
    <property type="interactions" value="676"/>
</dbReference>
<organism evidence="12 13">
    <name type="scientific">Aquilegia coerulea</name>
    <name type="common">Rocky mountain columbine</name>
    <dbReference type="NCBI Taxonomy" id="218851"/>
    <lineage>
        <taxon>Eukaryota</taxon>
        <taxon>Viridiplantae</taxon>
        <taxon>Streptophyta</taxon>
        <taxon>Embryophyta</taxon>
        <taxon>Tracheophyta</taxon>
        <taxon>Spermatophyta</taxon>
        <taxon>Magnoliopsida</taxon>
        <taxon>Ranunculales</taxon>
        <taxon>Ranunculaceae</taxon>
        <taxon>Thalictroideae</taxon>
        <taxon>Aquilegia</taxon>
    </lineage>
</organism>
<keyword evidence="5 8" id="KW-1133">Transmembrane helix</keyword>
<keyword evidence="7" id="KW-0406">Ion transport</keyword>
<dbReference type="PANTHER" id="PTHR13018:SF117">
    <property type="entry name" value="CSC1-LIKE PROTEIN RXW8"/>
    <property type="match status" value="1"/>
</dbReference>
<dbReference type="GO" id="GO:0005886">
    <property type="term" value="C:plasma membrane"/>
    <property type="evidence" value="ECO:0007669"/>
    <property type="project" value="TreeGrafter"/>
</dbReference>
<evidence type="ECO:0000259" key="11">
    <source>
        <dbReference type="Pfam" id="PF14703"/>
    </source>
</evidence>
<feature type="transmembrane region" description="Helical" evidence="8">
    <location>
        <begin position="608"/>
        <end position="630"/>
    </location>
</feature>
<keyword evidence="13" id="KW-1185">Reference proteome</keyword>
<dbReference type="Pfam" id="PF02714">
    <property type="entry name" value="RSN1_7TM"/>
    <property type="match status" value="1"/>
</dbReference>
<dbReference type="InterPro" id="IPR032880">
    <property type="entry name" value="CSC1/OSCA1-like_N"/>
</dbReference>
<evidence type="ECO:0000256" key="5">
    <source>
        <dbReference type="ARBA" id="ARBA00022989"/>
    </source>
</evidence>
<proteinExistence type="inferred from homology"/>
<reference evidence="12 13" key="1">
    <citation type="submission" date="2017-09" db="EMBL/GenBank/DDBJ databases">
        <title>WGS assembly of Aquilegia coerulea Goldsmith.</title>
        <authorList>
            <person name="Hodges S."/>
            <person name="Kramer E."/>
            <person name="Nordborg M."/>
            <person name="Tomkins J."/>
            <person name="Borevitz J."/>
            <person name="Derieg N."/>
            <person name="Yan J."/>
            <person name="Mihaltcheva S."/>
            <person name="Hayes R.D."/>
            <person name="Rokhsar D."/>
        </authorList>
    </citation>
    <scope>NUCLEOTIDE SEQUENCE [LARGE SCALE GENOMIC DNA]</scope>
    <source>
        <strain evidence="13">cv. Goldsmith</strain>
    </source>
</reference>
<feature type="transmembrane region" description="Helical" evidence="8">
    <location>
        <begin position="86"/>
        <end position="110"/>
    </location>
</feature>
<feature type="domain" description="CSC1/OSCA1-like 7TM region" evidence="9">
    <location>
        <begin position="356"/>
        <end position="628"/>
    </location>
</feature>
<evidence type="ECO:0000256" key="1">
    <source>
        <dbReference type="ARBA" id="ARBA00004141"/>
    </source>
</evidence>
<dbReference type="PANTHER" id="PTHR13018">
    <property type="entry name" value="PROBABLE MEMBRANE PROTEIN DUF221-RELATED"/>
    <property type="match status" value="1"/>
</dbReference>
<evidence type="ECO:0000259" key="9">
    <source>
        <dbReference type="Pfam" id="PF02714"/>
    </source>
</evidence>
<dbReference type="Pfam" id="PF14703">
    <property type="entry name" value="PHM7_cyt"/>
    <property type="match status" value="1"/>
</dbReference>
<dbReference type="GO" id="GO:0005227">
    <property type="term" value="F:calcium-activated cation channel activity"/>
    <property type="evidence" value="ECO:0007669"/>
    <property type="project" value="InterPro"/>
</dbReference>
<evidence type="ECO:0000313" key="12">
    <source>
        <dbReference type="EMBL" id="PIA25261.1"/>
    </source>
</evidence>
<keyword evidence="4 8" id="KW-0812">Transmembrane</keyword>
<dbReference type="OrthoDB" id="1689567at2759"/>
<dbReference type="InterPro" id="IPR027815">
    <property type="entry name" value="CSC1/OSCA1-like_cyt"/>
</dbReference>
<evidence type="ECO:0000313" key="13">
    <source>
        <dbReference type="Proteomes" id="UP000230069"/>
    </source>
</evidence>
<feature type="transmembrane region" description="Helical" evidence="8">
    <location>
        <begin position="410"/>
        <end position="430"/>
    </location>
</feature>
<feature type="transmembrane region" description="Helical" evidence="8">
    <location>
        <begin position="486"/>
        <end position="505"/>
    </location>
</feature>
<feature type="domain" description="CSC1/OSCA1-like cytosolic" evidence="11">
    <location>
        <begin position="186"/>
        <end position="345"/>
    </location>
</feature>
<feature type="transmembrane region" description="Helical" evidence="8">
    <location>
        <begin position="143"/>
        <end position="163"/>
    </location>
</feature>
<feature type="transmembrane region" description="Helical" evidence="8">
    <location>
        <begin position="451"/>
        <end position="474"/>
    </location>
</feature>
<sequence>MNVDALLTSAGINIFICIILWSLYSILRKQPENVTVYFGRKIIQERMRRDGTFCFERILPSASWIVKAWRTSEEEILAIGGLDAVVFFRIVVFSIRIFSIAAVFCMLLVLPLNYYGQEMIHKEIHAESLDVFTIGNVKQGSQWLWAHCLALYIISVSACILLYSEYWSIARMRVAHITRCNAKPSHFAVLVRSIPPSSEESNSDSVKKFFTNYHASSYLSHQMVYRSGTIQKLMNDAENMYRKIAKHNKLTSVDQICEPCFIQCNFCGGTSNRFKMLKNEPEQFVEKPNLAQLDSDKSEKECAAAFVFFKTRYSAFVVSKILQSSNPMLWVTDMAPEPYDVYWSNLWITYRLLWIRKIATRLGAVIFMVFFLAPVTFVQGLSQLDELQKIFPFLRGILRKKYVSRLVTGYLPSVVLMLFLYTVPPTMMLFSTVEGTISRSGRKKSACRKILYFYILNVFFVSVLSGSVISGPIINKFDIISSPKVMTAQLATAVPAQASFFITYVLTSGWASLSSELLQLFALLCNIFYRFVLCNKDGPSDFTLSFPYHTEVPKLLLFGLLGFTYSILAPLILPLLVVYFSLGYIVYRNQFINVYIMKYESGGLLWPTVHNTTIFSLVVAQIIALCVFGLKKAPVAAGFIVPLVILTLLFNEYCRQRFYPLFRSVSAQELIEMDRKDERHGRMEEIYEQMQSAYCQFSLASNGMYEVEASDHCGAVDGSRAREEVKARSANPTLGVIPLSRIQQATTWISMLLTSQERNLPK</sequence>
<feature type="transmembrane region" description="Helical" evidence="8">
    <location>
        <begin position="555"/>
        <end position="587"/>
    </location>
</feature>
<comment type="subcellular location">
    <subcellularLocation>
        <location evidence="1">Membrane</location>
        <topology evidence="1">Multi-pass membrane protein</topology>
    </subcellularLocation>
</comment>
<evidence type="ECO:0000256" key="8">
    <source>
        <dbReference type="SAM" id="Phobius"/>
    </source>
</evidence>
<evidence type="ECO:0008006" key="14">
    <source>
        <dbReference type="Google" id="ProtNLM"/>
    </source>
</evidence>
<gene>
    <name evidence="12" type="ORF">AQUCO_12000007v1</name>
</gene>
<dbReference type="AlphaFoldDB" id="A0A2G5C1Y7"/>
<dbReference type="InParanoid" id="A0A2G5C1Y7"/>
<keyword evidence="3" id="KW-0813">Transport</keyword>
<feature type="transmembrane region" description="Helical" evidence="8">
    <location>
        <begin position="358"/>
        <end position="377"/>
    </location>
</feature>
<keyword evidence="6 8" id="KW-0472">Membrane</keyword>
<evidence type="ECO:0000256" key="6">
    <source>
        <dbReference type="ARBA" id="ARBA00023136"/>
    </source>
</evidence>
<keyword evidence="7" id="KW-0407">Ion channel</keyword>
<comment type="similarity">
    <text evidence="2">Belongs to the CSC1 (TC 1.A.17) family.</text>
</comment>
<dbReference type="InterPro" id="IPR003864">
    <property type="entry name" value="CSC1/OSCA1-like_7TM"/>
</dbReference>
<feature type="transmembrane region" description="Helical" evidence="8">
    <location>
        <begin position="517"/>
        <end position="535"/>
    </location>
</feature>
<evidence type="ECO:0000256" key="7">
    <source>
        <dbReference type="ARBA" id="ARBA00023303"/>
    </source>
</evidence>
<accession>A0A2G5C1Y7</accession>
<dbReference type="EMBL" id="KZ305136">
    <property type="protein sequence ID" value="PIA25261.1"/>
    <property type="molecule type" value="Genomic_DNA"/>
</dbReference>
<name>A0A2G5C1Y7_AQUCA</name>
<evidence type="ECO:0000256" key="2">
    <source>
        <dbReference type="ARBA" id="ARBA00007779"/>
    </source>
</evidence>
<evidence type="ECO:0000256" key="3">
    <source>
        <dbReference type="ARBA" id="ARBA00022448"/>
    </source>
</evidence>
<protein>
    <recommendedName>
        <fullName evidence="14">CSC1/OSCA1-like 7TM region domain-containing protein</fullName>
    </recommendedName>
</protein>
<evidence type="ECO:0000256" key="4">
    <source>
        <dbReference type="ARBA" id="ARBA00022692"/>
    </source>
</evidence>
<feature type="transmembrane region" description="Helical" evidence="8">
    <location>
        <begin position="636"/>
        <end position="654"/>
    </location>
</feature>
<feature type="domain" description="CSC1/OSCA1-like N-terminal transmembrane" evidence="10">
    <location>
        <begin position="5"/>
        <end position="165"/>
    </location>
</feature>
<dbReference type="InterPro" id="IPR045122">
    <property type="entry name" value="Csc1-like"/>
</dbReference>
<dbReference type="Pfam" id="PF13967">
    <property type="entry name" value="RSN1_TM"/>
    <property type="match status" value="1"/>
</dbReference>
<feature type="transmembrane region" description="Helical" evidence="8">
    <location>
        <begin position="6"/>
        <end position="27"/>
    </location>
</feature>
<evidence type="ECO:0000259" key="10">
    <source>
        <dbReference type="Pfam" id="PF13967"/>
    </source>
</evidence>
<dbReference type="Proteomes" id="UP000230069">
    <property type="component" value="Unassembled WGS sequence"/>
</dbReference>